<sequence>MTFLPRLAALSAALLLAGCAATPPLAQAPAAASATAATAPSPKAEAGFAANPIVYFVVTDRFYNGNPANDRSYGRQPDGEREIGTFHGGDLAGLTAKLNEGYFKNLGVNALWITAPYEQLRGWVQGGKAEFKHYSYHGYYALDYTVLDQNMGTPDELRRFIDTAHAQGIRVLFDVVMNHPGYLDIETAQQLKIPVLWPGAYEKYNLKNYHSWIDYNGEQEKWAEWWGGDWVRAGLHGYPEGGSDDLTMQLAYLPDFRTDSKQPVSLPPFLKKKADTRAVDLPNTTVRGYLVKWLTDWVLDYGVDGFRVDTAKHVELDAWADLKQAGTQALADWKARNPDKKIDDAPFWMVGEVFPHGVERDAYFDNGFDSLLNFDLQDRQLLDPQALDSMYAEYAGKLSQGRAGGKPFDVLSYISSHDTRLFHREKLFDAASALMLAPGGVQIFYGDETARPDGPASSGDPQQSTRSSMNWNSIDQALLAHWQKLTQFRARHVALARGEHRKLSDAPYTFARTTQDDRVVVVLKAQGEISVNVAGVFRDGEVLRDAYSGTSATVSAGVVKLQATGPVLLEKA</sequence>
<feature type="domain" description="Glycosyl hydrolase family 13 catalytic" evidence="3">
    <location>
        <begin position="56"/>
        <end position="489"/>
    </location>
</feature>
<evidence type="ECO:0000256" key="1">
    <source>
        <dbReference type="SAM" id="MobiDB-lite"/>
    </source>
</evidence>
<dbReference type="Pfam" id="PF00128">
    <property type="entry name" value="Alpha-amylase"/>
    <property type="match status" value="1"/>
</dbReference>
<dbReference type="PANTHER" id="PTHR10357:SF209">
    <property type="entry name" value="PERIPLASMIC ALPHA-AMYLASE"/>
    <property type="match status" value="1"/>
</dbReference>
<name>A0A1K2HM93_9NEIS</name>
<feature type="signal peptide" evidence="2">
    <location>
        <begin position="1"/>
        <end position="26"/>
    </location>
</feature>
<evidence type="ECO:0000259" key="3">
    <source>
        <dbReference type="SMART" id="SM00642"/>
    </source>
</evidence>
<dbReference type="InterPro" id="IPR017853">
    <property type="entry name" value="GH"/>
</dbReference>
<dbReference type="InterPro" id="IPR013780">
    <property type="entry name" value="Glyco_hydro_b"/>
</dbReference>
<organism evidence="4 5">
    <name type="scientific">Chitinimonas taiwanensis DSM 18899</name>
    <dbReference type="NCBI Taxonomy" id="1121279"/>
    <lineage>
        <taxon>Bacteria</taxon>
        <taxon>Pseudomonadati</taxon>
        <taxon>Pseudomonadota</taxon>
        <taxon>Betaproteobacteria</taxon>
        <taxon>Neisseriales</taxon>
        <taxon>Chitinibacteraceae</taxon>
        <taxon>Chitinimonas</taxon>
    </lineage>
</organism>
<dbReference type="InterPro" id="IPR006047">
    <property type="entry name" value="GH13_cat_dom"/>
</dbReference>
<dbReference type="AlphaFoldDB" id="A0A1K2HM93"/>
<dbReference type="PANTHER" id="PTHR10357">
    <property type="entry name" value="ALPHA-AMYLASE FAMILY MEMBER"/>
    <property type="match status" value="1"/>
</dbReference>
<dbReference type="Proteomes" id="UP000186513">
    <property type="component" value="Unassembled WGS sequence"/>
</dbReference>
<feature type="compositionally biased region" description="Polar residues" evidence="1">
    <location>
        <begin position="459"/>
        <end position="468"/>
    </location>
</feature>
<dbReference type="GO" id="GO:0005975">
    <property type="term" value="P:carbohydrate metabolic process"/>
    <property type="evidence" value="ECO:0007669"/>
    <property type="project" value="InterPro"/>
</dbReference>
<proteinExistence type="predicted"/>
<gene>
    <name evidence="4" type="ORF">SAMN02745887_02688</name>
</gene>
<evidence type="ECO:0000256" key="2">
    <source>
        <dbReference type="SAM" id="SignalP"/>
    </source>
</evidence>
<reference evidence="4 5" key="1">
    <citation type="submission" date="2016-11" db="EMBL/GenBank/DDBJ databases">
        <authorList>
            <person name="Jaros S."/>
            <person name="Januszkiewicz K."/>
            <person name="Wedrychowicz H."/>
        </authorList>
    </citation>
    <scope>NUCLEOTIDE SEQUENCE [LARGE SCALE GENOMIC DNA]</scope>
    <source>
        <strain evidence="4 5">DSM 18899</strain>
    </source>
</reference>
<feature type="region of interest" description="Disordered" evidence="1">
    <location>
        <begin position="447"/>
        <end position="468"/>
    </location>
</feature>
<keyword evidence="2" id="KW-0732">Signal</keyword>
<dbReference type="EMBL" id="FPKR01000010">
    <property type="protein sequence ID" value="SFZ77910.1"/>
    <property type="molecule type" value="Genomic_DNA"/>
</dbReference>
<dbReference type="PROSITE" id="PS51257">
    <property type="entry name" value="PROKAR_LIPOPROTEIN"/>
    <property type="match status" value="1"/>
</dbReference>
<dbReference type="OrthoDB" id="9800174at2"/>
<evidence type="ECO:0000313" key="5">
    <source>
        <dbReference type="Proteomes" id="UP000186513"/>
    </source>
</evidence>
<dbReference type="SMART" id="SM00642">
    <property type="entry name" value="Aamy"/>
    <property type="match status" value="1"/>
</dbReference>
<dbReference type="SUPFAM" id="SSF51445">
    <property type="entry name" value="(Trans)glycosidases"/>
    <property type="match status" value="1"/>
</dbReference>
<dbReference type="Gene3D" id="2.60.40.1180">
    <property type="entry name" value="Golgi alpha-mannosidase II"/>
    <property type="match status" value="1"/>
</dbReference>
<dbReference type="Gene3D" id="3.20.20.80">
    <property type="entry name" value="Glycosidases"/>
    <property type="match status" value="2"/>
</dbReference>
<dbReference type="STRING" id="1121279.SAMN02745887_02688"/>
<accession>A0A1K2HM93</accession>
<protein>
    <submittedName>
        <fullName evidence="4">Alpha-amylase</fullName>
    </submittedName>
</protein>
<dbReference type="RefSeq" id="WP_072429184.1">
    <property type="nucleotide sequence ID" value="NZ_FPKR01000010.1"/>
</dbReference>
<keyword evidence="5" id="KW-1185">Reference proteome</keyword>
<feature type="chain" id="PRO_5013244733" evidence="2">
    <location>
        <begin position="27"/>
        <end position="572"/>
    </location>
</feature>
<evidence type="ECO:0000313" key="4">
    <source>
        <dbReference type="EMBL" id="SFZ77910.1"/>
    </source>
</evidence>